<keyword evidence="4" id="KW-1185">Reference proteome</keyword>
<accession>A0A3P7LTM0</accession>
<dbReference type="Proteomes" id="UP000281553">
    <property type="component" value="Unassembled WGS sequence"/>
</dbReference>
<reference evidence="3 4" key="1">
    <citation type="submission" date="2018-11" db="EMBL/GenBank/DDBJ databases">
        <authorList>
            <consortium name="Pathogen Informatics"/>
        </authorList>
    </citation>
    <scope>NUCLEOTIDE SEQUENCE [LARGE SCALE GENOMIC DNA]</scope>
</reference>
<evidence type="ECO:0008006" key="5">
    <source>
        <dbReference type="Google" id="ProtNLM"/>
    </source>
</evidence>
<keyword evidence="2" id="KW-0732">Signal</keyword>
<dbReference type="EMBL" id="UYRU01066252">
    <property type="protein sequence ID" value="VDN16550.1"/>
    <property type="molecule type" value="Genomic_DNA"/>
</dbReference>
<feature type="compositionally biased region" description="Basic and acidic residues" evidence="1">
    <location>
        <begin position="80"/>
        <end position="90"/>
    </location>
</feature>
<evidence type="ECO:0000256" key="2">
    <source>
        <dbReference type="SAM" id="SignalP"/>
    </source>
</evidence>
<evidence type="ECO:0000313" key="3">
    <source>
        <dbReference type="EMBL" id="VDN16550.1"/>
    </source>
</evidence>
<feature type="chain" id="PRO_5017933446" description="PUL domain-containing protein" evidence="2">
    <location>
        <begin position="20"/>
        <end position="308"/>
    </location>
</feature>
<name>A0A3P7LTM0_DIBLA</name>
<feature type="region of interest" description="Disordered" evidence="1">
    <location>
        <begin position="71"/>
        <end position="104"/>
    </location>
</feature>
<organism evidence="3 4">
    <name type="scientific">Dibothriocephalus latus</name>
    <name type="common">Fish tapeworm</name>
    <name type="synonym">Diphyllobothrium latum</name>
    <dbReference type="NCBI Taxonomy" id="60516"/>
    <lineage>
        <taxon>Eukaryota</taxon>
        <taxon>Metazoa</taxon>
        <taxon>Spiralia</taxon>
        <taxon>Lophotrochozoa</taxon>
        <taxon>Platyhelminthes</taxon>
        <taxon>Cestoda</taxon>
        <taxon>Eucestoda</taxon>
        <taxon>Diphyllobothriidea</taxon>
        <taxon>Diphyllobothriidae</taxon>
        <taxon>Dibothriocephalus</taxon>
    </lineage>
</organism>
<evidence type="ECO:0000256" key="1">
    <source>
        <dbReference type="SAM" id="MobiDB-lite"/>
    </source>
</evidence>
<evidence type="ECO:0000313" key="4">
    <source>
        <dbReference type="Proteomes" id="UP000281553"/>
    </source>
</evidence>
<feature type="signal peptide" evidence="2">
    <location>
        <begin position="1"/>
        <end position="19"/>
    </location>
</feature>
<dbReference type="AlphaFoldDB" id="A0A3P7LTM0"/>
<sequence length="308" mass="33403">MFHHRFCFLVLFFLASVGGSETPDPENLSVTDLDAASGVEQARTGKNDGVEAGQEQPKPVVLLRTTLLVNTATAPSSSKKPTEEEQRDANDQTTTTPTHSAQTLSGACLEGETEVDQEFCSENTDAPAENAAQSTQFLRLDIFEEILSGKLFPPAKWILPLFALRFDLLPTEFRTLNNIHAAPPSRTSSQMLAVSYLSQLSKSSSKEFLEALHLELFFGKSSPDQSPLSQITGADLALHLMRHTDPQVRGNACILAGNLLLAASLQCLAYEGTGEEAATLGEKEIDQLDALLGCITDLLEREAEEEPV</sequence>
<gene>
    <name evidence="3" type="ORF">DILT_LOCUS12381</name>
</gene>
<protein>
    <recommendedName>
        <fullName evidence="5">PUL domain-containing protein</fullName>
    </recommendedName>
</protein>
<proteinExistence type="predicted"/>